<dbReference type="Gene3D" id="3.10.129.10">
    <property type="entry name" value="Hotdog Thioesterase"/>
    <property type="match status" value="1"/>
</dbReference>
<accession>A0A0C4YBI8</accession>
<protein>
    <recommendedName>
        <fullName evidence="2">Thioesterase domain-containing protein</fullName>
    </recommendedName>
</protein>
<keyword evidence="4" id="KW-1185">Reference proteome</keyword>
<evidence type="ECO:0000313" key="3">
    <source>
        <dbReference type="EMBL" id="AJG20273.1"/>
    </source>
</evidence>
<dbReference type="Pfam" id="PF03061">
    <property type="entry name" value="4HBT"/>
    <property type="match status" value="1"/>
</dbReference>
<dbReference type="OrthoDB" id="9813282at2"/>
<feature type="domain" description="Thioesterase" evidence="2">
    <location>
        <begin position="85"/>
        <end position="161"/>
    </location>
</feature>
<dbReference type="InterPro" id="IPR003736">
    <property type="entry name" value="PAAI_dom"/>
</dbReference>
<dbReference type="SUPFAM" id="SSF54637">
    <property type="entry name" value="Thioesterase/thiol ester dehydrase-isomerase"/>
    <property type="match status" value="1"/>
</dbReference>
<evidence type="ECO:0000256" key="1">
    <source>
        <dbReference type="ARBA" id="ARBA00022801"/>
    </source>
</evidence>
<dbReference type="CDD" id="cd03443">
    <property type="entry name" value="PaaI_thioesterase"/>
    <property type="match status" value="1"/>
</dbReference>
<dbReference type="RefSeq" id="WP_043352107.1">
    <property type="nucleotide sequence ID" value="NZ_CP010536.1"/>
</dbReference>
<dbReference type="STRING" id="68895.RR42_m2901"/>
<keyword evidence="1" id="KW-0378">Hydrolase</keyword>
<sequence>MSAQDTLAQWQEAERLARARLGGPGVATLAQLSERAGLQFFEDMLAGKLPGAPIAQLMDFFPVEFDAGRFVFQGTPGPQHYNPIGSVHGGYAATLLDSCVGCAVHTMLPPGKGYTTLELKVNYVRPLTAKTGPIRAEGKVISLTTQIGIAEGRIVDTQGKLYAYATTTCLVFPMPAG</sequence>
<dbReference type="AlphaFoldDB" id="A0A0C4YBI8"/>
<organism evidence="3 4">
    <name type="scientific">Cupriavidus basilensis</name>
    <dbReference type="NCBI Taxonomy" id="68895"/>
    <lineage>
        <taxon>Bacteria</taxon>
        <taxon>Pseudomonadati</taxon>
        <taxon>Pseudomonadota</taxon>
        <taxon>Betaproteobacteria</taxon>
        <taxon>Burkholderiales</taxon>
        <taxon>Burkholderiaceae</taxon>
        <taxon>Cupriavidus</taxon>
    </lineage>
</organism>
<name>A0A0C4YBI8_9BURK</name>
<dbReference type="GO" id="GO:0061522">
    <property type="term" value="F:1,4-dihydroxy-2-naphthoyl-CoA thioesterase activity"/>
    <property type="evidence" value="ECO:0007669"/>
    <property type="project" value="TreeGrafter"/>
</dbReference>
<dbReference type="EMBL" id="CP010536">
    <property type="protein sequence ID" value="AJG20273.1"/>
    <property type="molecule type" value="Genomic_DNA"/>
</dbReference>
<dbReference type="GO" id="GO:0005829">
    <property type="term" value="C:cytosol"/>
    <property type="evidence" value="ECO:0007669"/>
    <property type="project" value="TreeGrafter"/>
</dbReference>
<dbReference type="Proteomes" id="UP000031843">
    <property type="component" value="Chromosome main"/>
</dbReference>
<proteinExistence type="predicted"/>
<dbReference type="PANTHER" id="PTHR43240">
    <property type="entry name" value="1,4-DIHYDROXY-2-NAPHTHOYL-COA THIOESTERASE 1"/>
    <property type="match status" value="1"/>
</dbReference>
<evidence type="ECO:0000313" key="4">
    <source>
        <dbReference type="Proteomes" id="UP000031843"/>
    </source>
</evidence>
<gene>
    <name evidence="3" type="ORF">RR42_m2901</name>
</gene>
<dbReference type="KEGG" id="cbw:RR42_m2901"/>
<evidence type="ECO:0000259" key="2">
    <source>
        <dbReference type="Pfam" id="PF03061"/>
    </source>
</evidence>
<dbReference type="PANTHER" id="PTHR43240:SF1">
    <property type="entry name" value="BLR5584 PROTEIN"/>
    <property type="match status" value="1"/>
</dbReference>
<reference evidence="3 4" key="1">
    <citation type="journal article" date="2015" name="Genome Announc.">
        <title>Complete Genome Sequence of Cupriavidus basilensis 4G11, Isolated from the Oak Ridge Field Research Center Site.</title>
        <authorList>
            <person name="Ray J."/>
            <person name="Waters R.J."/>
            <person name="Skerker J.M."/>
            <person name="Kuehl J.V."/>
            <person name="Price M.N."/>
            <person name="Huang J."/>
            <person name="Chakraborty R."/>
            <person name="Arkin A.P."/>
            <person name="Deutschbauer A."/>
        </authorList>
    </citation>
    <scope>NUCLEOTIDE SEQUENCE [LARGE SCALE GENOMIC DNA]</scope>
    <source>
        <strain evidence="3">4G11</strain>
    </source>
</reference>
<dbReference type="InterPro" id="IPR029069">
    <property type="entry name" value="HotDog_dom_sf"/>
</dbReference>
<dbReference type="NCBIfam" id="TIGR00369">
    <property type="entry name" value="unchar_dom_1"/>
    <property type="match status" value="1"/>
</dbReference>
<dbReference type="InterPro" id="IPR006683">
    <property type="entry name" value="Thioestr_dom"/>
</dbReference>